<gene>
    <name evidence="1" type="ORF">EVG20_g9297</name>
</gene>
<accession>A0A4Y9Y1N8</accession>
<sequence>MVVGFSAAGWKGQAISMYSLHEPPVPPAPHPPIVSTSALHRPASPMRQGTSACILASFASLAALRAGASTYSPPHSIRAISSGLMP</sequence>
<reference evidence="1 2" key="1">
    <citation type="submission" date="2019-02" db="EMBL/GenBank/DDBJ databases">
        <title>Genome sequencing of the rare red list fungi Dentipellis fragilis.</title>
        <authorList>
            <person name="Buettner E."/>
            <person name="Kellner H."/>
        </authorList>
    </citation>
    <scope>NUCLEOTIDE SEQUENCE [LARGE SCALE GENOMIC DNA]</scope>
    <source>
        <strain evidence="1 2">DSM 105465</strain>
    </source>
</reference>
<protein>
    <submittedName>
        <fullName evidence="1">Uncharacterized protein</fullName>
    </submittedName>
</protein>
<dbReference type="Proteomes" id="UP000298327">
    <property type="component" value="Unassembled WGS sequence"/>
</dbReference>
<keyword evidence="2" id="KW-1185">Reference proteome</keyword>
<organism evidence="1 2">
    <name type="scientific">Dentipellis fragilis</name>
    <dbReference type="NCBI Taxonomy" id="205917"/>
    <lineage>
        <taxon>Eukaryota</taxon>
        <taxon>Fungi</taxon>
        <taxon>Dikarya</taxon>
        <taxon>Basidiomycota</taxon>
        <taxon>Agaricomycotina</taxon>
        <taxon>Agaricomycetes</taxon>
        <taxon>Russulales</taxon>
        <taxon>Hericiaceae</taxon>
        <taxon>Dentipellis</taxon>
    </lineage>
</organism>
<comment type="caution">
    <text evidence="1">The sequence shown here is derived from an EMBL/GenBank/DDBJ whole genome shotgun (WGS) entry which is preliminary data.</text>
</comment>
<dbReference type="AlphaFoldDB" id="A0A4Y9Y1N8"/>
<name>A0A4Y9Y1N8_9AGAM</name>
<proteinExistence type="predicted"/>
<evidence type="ECO:0000313" key="2">
    <source>
        <dbReference type="Proteomes" id="UP000298327"/>
    </source>
</evidence>
<dbReference type="EMBL" id="SEOQ01000911">
    <property type="protein sequence ID" value="TFY55487.1"/>
    <property type="molecule type" value="Genomic_DNA"/>
</dbReference>
<evidence type="ECO:0000313" key="1">
    <source>
        <dbReference type="EMBL" id="TFY55487.1"/>
    </source>
</evidence>